<dbReference type="GO" id="GO:0005576">
    <property type="term" value="C:extracellular region"/>
    <property type="evidence" value="ECO:0007669"/>
    <property type="project" value="UniProtKB-SubCell"/>
</dbReference>
<dbReference type="GO" id="GO:0009374">
    <property type="term" value="F:biotin binding"/>
    <property type="evidence" value="ECO:0007669"/>
    <property type="project" value="InterPro"/>
</dbReference>
<comment type="caution">
    <text evidence="4">The sequence shown here is derived from an EMBL/GenBank/DDBJ whole genome shotgun (WGS) entry which is preliminary data.</text>
</comment>
<dbReference type="Proteomes" id="UP001186944">
    <property type="component" value="Unassembled WGS sequence"/>
</dbReference>
<dbReference type="EMBL" id="VSWD01000010">
    <property type="protein sequence ID" value="KAK3090247.1"/>
    <property type="molecule type" value="Genomic_DNA"/>
</dbReference>
<dbReference type="SUPFAM" id="SSF50876">
    <property type="entry name" value="Avidin/streptavidin"/>
    <property type="match status" value="1"/>
</dbReference>
<dbReference type="PROSITE" id="PS51326">
    <property type="entry name" value="AVIDIN_2"/>
    <property type="match status" value="1"/>
</dbReference>
<accession>A0AA88XTS4</accession>
<dbReference type="AlphaFoldDB" id="A0AA88XTS4"/>
<dbReference type="Gene3D" id="2.40.128.30">
    <property type="entry name" value="Avidin-like"/>
    <property type="match status" value="1"/>
</dbReference>
<name>A0AA88XTS4_PINIB</name>
<sequence length="125" mass="14204">MCKQIGYEDPCGMAGIWLNNLNSTMEVCCKDGQLHGQYMMGVGDAEDYYELSGRYTMIGGDCVFGWSIAYNNKVHGNSNASCSWSGAHFADSDRINSHWVLIRHTKPEDYWSSTMINHDDFRRKC</sequence>
<dbReference type="InterPro" id="IPR051764">
    <property type="entry name" value="Avidin/Streptavidin-rel"/>
</dbReference>
<dbReference type="InterPro" id="IPR036896">
    <property type="entry name" value="Avidin-like_sf"/>
</dbReference>
<evidence type="ECO:0000313" key="5">
    <source>
        <dbReference type="Proteomes" id="UP001186944"/>
    </source>
</evidence>
<evidence type="ECO:0000256" key="2">
    <source>
        <dbReference type="ARBA" id="ARBA00022525"/>
    </source>
</evidence>
<keyword evidence="3" id="KW-0732">Signal</keyword>
<protein>
    <submittedName>
        <fullName evidence="4">Uncharacterized protein</fullName>
    </submittedName>
</protein>
<evidence type="ECO:0000256" key="3">
    <source>
        <dbReference type="ARBA" id="ARBA00022729"/>
    </source>
</evidence>
<dbReference type="InterPro" id="IPR005468">
    <property type="entry name" value="Avidin/str"/>
</dbReference>
<reference evidence="4" key="1">
    <citation type="submission" date="2019-08" db="EMBL/GenBank/DDBJ databases">
        <title>The improved chromosome-level genome for the pearl oyster Pinctada fucata martensii using PacBio sequencing and Hi-C.</title>
        <authorList>
            <person name="Zheng Z."/>
        </authorList>
    </citation>
    <scope>NUCLEOTIDE SEQUENCE</scope>
    <source>
        <strain evidence="4">ZZ-2019</strain>
        <tissue evidence="4">Adductor muscle</tissue>
    </source>
</reference>
<evidence type="ECO:0000256" key="1">
    <source>
        <dbReference type="ARBA" id="ARBA00004613"/>
    </source>
</evidence>
<keyword evidence="2" id="KW-0964">Secreted</keyword>
<dbReference type="Pfam" id="PF01382">
    <property type="entry name" value="Avidin"/>
    <property type="match status" value="1"/>
</dbReference>
<organism evidence="4 5">
    <name type="scientific">Pinctada imbricata</name>
    <name type="common">Atlantic pearl-oyster</name>
    <name type="synonym">Pinctada martensii</name>
    <dbReference type="NCBI Taxonomy" id="66713"/>
    <lineage>
        <taxon>Eukaryota</taxon>
        <taxon>Metazoa</taxon>
        <taxon>Spiralia</taxon>
        <taxon>Lophotrochozoa</taxon>
        <taxon>Mollusca</taxon>
        <taxon>Bivalvia</taxon>
        <taxon>Autobranchia</taxon>
        <taxon>Pteriomorphia</taxon>
        <taxon>Pterioida</taxon>
        <taxon>Pterioidea</taxon>
        <taxon>Pteriidae</taxon>
        <taxon>Pinctada</taxon>
    </lineage>
</organism>
<comment type="subcellular location">
    <subcellularLocation>
        <location evidence="1">Secreted</location>
    </subcellularLocation>
</comment>
<dbReference type="PANTHER" id="PTHR34399">
    <property type="entry name" value="AVIDIN-RELATED"/>
    <property type="match status" value="1"/>
</dbReference>
<evidence type="ECO:0000313" key="4">
    <source>
        <dbReference type="EMBL" id="KAK3090247.1"/>
    </source>
</evidence>
<gene>
    <name evidence="4" type="ORF">FSP39_010355</name>
</gene>
<keyword evidence="5" id="KW-1185">Reference proteome</keyword>
<proteinExistence type="predicted"/>